<name>A0A0M9A274_9HYME</name>
<dbReference type="InterPro" id="IPR036400">
    <property type="entry name" value="Cyt_B5-like_heme/steroid_sf"/>
</dbReference>
<dbReference type="PANTHER" id="PTHR19359">
    <property type="entry name" value="CYTOCHROME B5"/>
    <property type="match status" value="1"/>
</dbReference>
<evidence type="ECO:0000256" key="3">
    <source>
        <dbReference type="ARBA" id="ARBA00022692"/>
    </source>
</evidence>
<dbReference type="InterPro" id="IPR050668">
    <property type="entry name" value="Cytochrome_b5"/>
</dbReference>
<keyword evidence="2 8" id="KW-0349">Heme</keyword>
<sequence>MSKQYTRSEVASSNSDRNRTIFIIHDKVYDVTTFLNEHPGGEEILLDHGGKDASEDFDDVGHSQDALDLMKKYLVGELIESEKTGSKPKQTWTSDYLKDKQNKDNREMSPFVWVSVLAVVMAVLNFASKKRRRLEGHEGNLVDQAQTGRTVSLPNNDPLFADFGSKKTKEAAEGVGGRASGSTRSRWRAIRWPTERMCGFPRVNRSFGAVLAANRVPSEESELLTGGQRRAGSHAHDE</sequence>
<dbReference type="Pfam" id="PF00173">
    <property type="entry name" value="Cyt-b5"/>
    <property type="match status" value="1"/>
</dbReference>
<dbReference type="Gene3D" id="3.10.120.10">
    <property type="entry name" value="Cytochrome b5-like heme/steroid binding domain"/>
    <property type="match status" value="1"/>
</dbReference>
<dbReference type="EMBL" id="KQ435792">
    <property type="protein sequence ID" value="KOX74309.1"/>
    <property type="molecule type" value="Genomic_DNA"/>
</dbReference>
<keyword evidence="12" id="KW-1185">Reference proteome</keyword>
<dbReference type="SUPFAM" id="SSF55856">
    <property type="entry name" value="Cytochrome b5-like heme/steroid binding domain"/>
    <property type="match status" value="1"/>
</dbReference>
<dbReference type="GO" id="GO:0046872">
    <property type="term" value="F:metal ion binding"/>
    <property type="evidence" value="ECO:0007669"/>
    <property type="project" value="UniProtKB-UniRule"/>
</dbReference>
<comment type="subcellular location">
    <subcellularLocation>
        <location evidence="1">Membrane</location>
    </subcellularLocation>
</comment>
<gene>
    <name evidence="11" type="ORF">WN51_00653</name>
</gene>
<dbReference type="FunFam" id="3.10.120.10:FF:000002">
    <property type="entry name" value="Cytochrome b5 type B"/>
    <property type="match status" value="1"/>
</dbReference>
<evidence type="ECO:0000256" key="4">
    <source>
        <dbReference type="ARBA" id="ARBA00022723"/>
    </source>
</evidence>
<evidence type="ECO:0000256" key="8">
    <source>
        <dbReference type="RuleBase" id="RU362121"/>
    </source>
</evidence>
<keyword evidence="4 8" id="KW-0479">Metal-binding</keyword>
<dbReference type="PROSITE" id="PS50255">
    <property type="entry name" value="CYTOCHROME_B5_2"/>
    <property type="match status" value="1"/>
</dbReference>
<dbReference type="GO" id="GO:0020037">
    <property type="term" value="F:heme binding"/>
    <property type="evidence" value="ECO:0007669"/>
    <property type="project" value="UniProtKB-UniRule"/>
</dbReference>
<feature type="region of interest" description="Disordered" evidence="9">
    <location>
        <begin position="217"/>
        <end position="238"/>
    </location>
</feature>
<feature type="region of interest" description="Disordered" evidence="9">
    <location>
        <begin position="138"/>
        <end position="186"/>
    </location>
</feature>
<dbReference type="InterPro" id="IPR018506">
    <property type="entry name" value="Cyt_B5_heme-BS"/>
</dbReference>
<evidence type="ECO:0000256" key="5">
    <source>
        <dbReference type="ARBA" id="ARBA00023004"/>
    </source>
</evidence>
<keyword evidence="5 8" id="KW-0408">Iron</keyword>
<comment type="similarity">
    <text evidence="7 8">Belongs to the cytochrome b5 family.</text>
</comment>
<accession>A0A0M9A274</accession>
<evidence type="ECO:0000256" key="6">
    <source>
        <dbReference type="ARBA" id="ARBA00023136"/>
    </source>
</evidence>
<dbReference type="OrthoDB" id="260519at2759"/>
<dbReference type="PROSITE" id="PS00191">
    <property type="entry name" value="CYTOCHROME_B5_1"/>
    <property type="match status" value="1"/>
</dbReference>
<protein>
    <submittedName>
        <fullName evidence="11">Cytochrome b5</fullName>
    </submittedName>
</protein>
<dbReference type="GO" id="GO:0016020">
    <property type="term" value="C:membrane"/>
    <property type="evidence" value="ECO:0007669"/>
    <property type="project" value="UniProtKB-SubCell"/>
</dbReference>
<evidence type="ECO:0000313" key="12">
    <source>
        <dbReference type="Proteomes" id="UP000053105"/>
    </source>
</evidence>
<dbReference type="STRING" id="166423.A0A0M9A274"/>
<feature type="domain" description="Cytochrome b5 heme-binding" evidence="10">
    <location>
        <begin position="2"/>
        <end position="79"/>
    </location>
</feature>
<keyword evidence="6 8" id="KW-0472">Membrane</keyword>
<dbReference type="AlphaFoldDB" id="A0A0M9A274"/>
<feature type="transmembrane region" description="Helical" evidence="8">
    <location>
        <begin position="110"/>
        <end position="127"/>
    </location>
</feature>
<dbReference type="PRINTS" id="PR00363">
    <property type="entry name" value="CYTOCHROMEB5"/>
</dbReference>
<evidence type="ECO:0000256" key="7">
    <source>
        <dbReference type="ARBA" id="ARBA00038168"/>
    </source>
</evidence>
<evidence type="ECO:0000259" key="10">
    <source>
        <dbReference type="PROSITE" id="PS50255"/>
    </source>
</evidence>
<dbReference type="SMART" id="SM01117">
    <property type="entry name" value="Cyt-b5"/>
    <property type="match status" value="1"/>
</dbReference>
<dbReference type="Proteomes" id="UP000053105">
    <property type="component" value="Unassembled WGS sequence"/>
</dbReference>
<keyword evidence="3 8" id="KW-0812">Transmembrane</keyword>
<organism evidence="11 12">
    <name type="scientific">Melipona quadrifasciata</name>
    <dbReference type="NCBI Taxonomy" id="166423"/>
    <lineage>
        <taxon>Eukaryota</taxon>
        <taxon>Metazoa</taxon>
        <taxon>Ecdysozoa</taxon>
        <taxon>Arthropoda</taxon>
        <taxon>Hexapoda</taxon>
        <taxon>Insecta</taxon>
        <taxon>Pterygota</taxon>
        <taxon>Neoptera</taxon>
        <taxon>Endopterygota</taxon>
        <taxon>Hymenoptera</taxon>
        <taxon>Apocrita</taxon>
        <taxon>Aculeata</taxon>
        <taxon>Apoidea</taxon>
        <taxon>Anthophila</taxon>
        <taxon>Apidae</taxon>
        <taxon>Melipona</taxon>
    </lineage>
</organism>
<evidence type="ECO:0000313" key="11">
    <source>
        <dbReference type="EMBL" id="KOX74309.1"/>
    </source>
</evidence>
<dbReference type="PANTHER" id="PTHR19359:SF14">
    <property type="entry name" value="CYTOCHROME B5 A"/>
    <property type="match status" value="1"/>
</dbReference>
<proteinExistence type="inferred from homology"/>
<evidence type="ECO:0000256" key="9">
    <source>
        <dbReference type="SAM" id="MobiDB-lite"/>
    </source>
</evidence>
<dbReference type="InterPro" id="IPR001199">
    <property type="entry name" value="Cyt_B5-like_heme/steroid-bd"/>
</dbReference>
<feature type="compositionally biased region" description="Polar residues" evidence="9">
    <location>
        <begin position="143"/>
        <end position="155"/>
    </location>
</feature>
<evidence type="ECO:0000256" key="2">
    <source>
        <dbReference type="ARBA" id="ARBA00022617"/>
    </source>
</evidence>
<keyword evidence="8" id="KW-1133">Transmembrane helix</keyword>
<evidence type="ECO:0000256" key="1">
    <source>
        <dbReference type="ARBA" id="ARBA00004370"/>
    </source>
</evidence>
<reference evidence="11 12" key="1">
    <citation type="submission" date="2015-07" db="EMBL/GenBank/DDBJ databases">
        <title>The genome of Melipona quadrifasciata.</title>
        <authorList>
            <person name="Pan H."/>
            <person name="Kapheim K."/>
        </authorList>
    </citation>
    <scope>NUCLEOTIDE SEQUENCE [LARGE SCALE GENOMIC DNA]</scope>
    <source>
        <strain evidence="11">0111107301</strain>
        <tissue evidence="11">Whole body</tissue>
    </source>
</reference>